<reference evidence="2" key="1">
    <citation type="journal article" date="2019" name="Int. J. Syst. Evol. Microbiol.">
        <title>The Global Catalogue of Microorganisms (GCM) 10K type strain sequencing project: providing services to taxonomists for standard genome sequencing and annotation.</title>
        <authorList>
            <consortium name="The Broad Institute Genomics Platform"/>
            <consortium name="The Broad Institute Genome Sequencing Center for Infectious Disease"/>
            <person name="Wu L."/>
            <person name="Ma J."/>
        </authorList>
    </citation>
    <scope>NUCLEOTIDE SEQUENCE [LARGE SCALE GENOMIC DNA]</scope>
    <source>
        <strain evidence="2">CCUG 53903</strain>
    </source>
</reference>
<evidence type="ECO:0000313" key="2">
    <source>
        <dbReference type="Proteomes" id="UP001596058"/>
    </source>
</evidence>
<protein>
    <submittedName>
        <fullName evidence="1">Uncharacterized protein</fullName>
    </submittedName>
</protein>
<comment type="caution">
    <text evidence="1">The sequence shown here is derived from an EMBL/GenBank/DDBJ whole genome shotgun (WGS) entry which is preliminary data.</text>
</comment>
<keyword evidence="2" id="KW-1185">Reference proteome</keyword>
<dbReference type="EMBL" id="JBHSPA010000098">
    <property type="protein sequence ID" value="MFC5833860.1"/>
    <property type="molecule type" value="Genomic_DNA"/>
</dbReference>
<name>A0ABW1D9Z6_9ACTN</name>
<dbReference type="Proteomes" id="UP001596058">
    <property type="component" value="Unassembled WGS sequence"/>
</dbReference>
<gene>
    <name evidence="1" type="ORF">ACFPZ3_59310</name>
</gene>
<sequence>MAGRWFEPDHGAPPPGYKGLVPLVTQEEARAWLEVERDTWLAALRLAAAADRHEQVAELGEAMRWFAACTPHWLSDWLEVFGLTRAAAARLPDRRRELWHMNRHVWAFLAISSRVDAALRESAERAMEVYRLAEGNT</sequence>
<dbReference type="RefSeq" id="WP_379523282.1">
    <property type="nucleotide sequence ID" value="NZ_JBHSPA010000098.1"/>
</dbReference>
<evidence type="ECO:0000313" key="1">
    <source>
        <dbReference type="EMBL" id="MFC5833860.1"/>
    </source>
</evidence>
<proteinExistence type="predicted"/>
<accession>A0ABW1D9Z6</accession>
<organism evidence="1 2">
    <name type="scientific">Nonomuraea insulae</name>
    <dbReference type="NCBI Taxonomy" id="1616787"/>
    <lineage>
        <taxon>Bacteria</taxon>
        <taxon>Bacillati</taxon>
        <taxon>Actinomycetota</taxon>
        <taxon>Actinomycetes</taxon>
        <taxon>Streptosporangiales</taxon>
        <taxon>Streptosporangiaceae</taxon>
        <taxon>Nonomuraea</taxon>
    </lineage>
</organism>